<dbReference type="GO" id="GO:0003725">
    <property type="term" value="F:double-stranded RNA binding"/>
    <property type="evidence" value="ECO:0007669"/>
    <property type="project" value="TreeGrafter"/>
</dbReference>
<dbReference type="EnsemblMetazoa" id="SCAU014555-RA">
    <property type="protein sequence ID" value="SCAU014555-PA"/>
    <property type="gene ID" value="SCAU014555"/>
</dbReference>
<evidence type="ECO:0000313" key="3">
    <source>
        <dbReference type="EnsemblMetazoa" id="SCAU014555-PA"/>
    </source>
</evidence>
<keyword evidence="4" id="KW-1185">Reference proteome</keyword>
<dbReference type="GO" id="GO:0008251">
    <property type="term" value="F:tRNA-specific adenosine deaminase activity"/>
    <property type="evidence" value="ECO:0007669"/>
    <property type="project" value="TreeGrafter"/>
</dbReference>
<dbReference type="VEuPathDB" id="VectorBase:SCAU014555"/>
<dbReference type="SMART" id="SM00552">
    <property type="entry name" value="ADEAMc"/>
    <property type="match status" value="1"/>
</dbReference>
<dbReference type="OrthoDB" id="10268011at2759"/>
<feature type="compositionally biased region" description="Basic residues" evidence="1">
    <location>
        <begin position="161"/>
        <end position="170"/>
    </location>
</feature>
<dbReference type="GO" id="GO:0005730">
    <property type="term" value="C:nucleolus"/>
    <property type="evidence" value="ECO:0007669"/>
    <property type="project" value="TreeGrafter"/>
</dbReference>
<dbReference type="STRING" id="35570.A0A1I8Q7A4"/>
<dbReference type="GO" id="GO:0006382">
    <property type="term" value="P:adenosine to inosine editing"/>
    <property type="evidence" value="ECO:0007669"/>
    <property type="project" value="TreeGrafter"/>
</dbReference>
<protein>
    <recommendedName>
        <fullName evidence="2">A to I editase domain-containing protein</fullName>
    </recommendedName>
</protein>
<dbReference type="Gene3D" id="3.30.160.20">
    <property type="match status" value="1"/>
</dbReference>
<sequence length="1025" mass="115263">MVHQDFDDPVSLLKESVDSVECASAMILGVHNRCSFQVTLKIDKTKLYTATAPTAALAKRKAAKDALKDIQLNSNKFDKKSSSDDSKFLESAATATNVGDEIHFARREQNIHIQDENVSLIIEHQPMENARATLRRGGATLNNNLRKRLSAYELNSLSPKSKSKQAHHPTRTGDGDMISEISSPESPQHPLPKKLKILSVETLDKDESIVYSASAESCMNNTDVETLQCNTNNSITINNECNDSGVSLTPHTKHTNDVSIDSESDNENVVELINDCLDQIYENNATNSSESIKSIESIDYKNEDNDNHCEINESNSRIEIDLSSMEDTSSSLDSVIIQDEVQNTIETVDLRDLDDNSNSLESIVIRDKVVHNKPLETGDIELEGQNAANKDLEEIRHTNSETSNTQSNIVNQSSNTSQNSVNTDHTVDDLDEDVLVYKSIDVPKSVMPSVTLPKTQGSKNLVINAKKPLIRLAKHPSLSVNRSVKGPQTSGHSRWVQLSHISKVSELSSHNYIRNDRNKRYDRTAESVDTSSPIDRLYEICPGISYNLEADMSTAEKMFILMSATFNDRKYFGQGESKKHACIEVAKHILEALYAIVPQAQGVKEKAGSGQERLRVIPRPINSRGDFYQESFGQPDLYKCTLRLPQREADMVENLVLSRYEQLVRPCPQFANYKSLAAIVMTRNLDFENANVIAVATGTRCLESRNIDRSGRALNDTHAEVMAKRCLMQYLYTQLKIHCDPQWEENSIFVRNPSGLQYAFSLKSEIHFHLYSSTVPCGDAAKHNDDTHPYNWHGKLRTKVHGSRFTKPIHNQLVPQIWNDIKHGGRPLYIMSCSDKIARWNVLGIQGSLLSNLVEPIYLHSIVLGTAFNTPNVYRALCGRLEQKLNFLPKPYHLNRPLLGQTSFSRCRRTRETPNFGMNWTLGNKCIDIVSLSTGLLVNNGTSHLSKKVFFSKYTFLLEQLPNLNISPCPHNYGEAKQTARDYGIAKQELFDAFQHAGLGCWIKKPPEQNDFNVDIRNRAIFNKW</sequence>
<dbReference type="PANTHER" id="PTHR10910:SF62">
    <property type="entry name" value="AT07585P-RELATED"/>
    <property type="match status" value="1"/>
</dbReference>
<dbReference type="PANTHER" id="PTHR10910">
    <property type="entry name" value="EUKARYOTE SPECIFIC DSRNA BINDING PROTEIN"/>
    <property type="match status" value="1"/>
</dbReference>
<organism evidence="3 4">
    <name type="scientific">Stomoxys calcitrans</name>
    <name type="common">Stable fly</name>
    <name type="synonym">Conops calcitrans</name>
    <dbReference type="NCBI Taxonomy" id="35570"/>
    <lineage>
        <taxon>Eukaryota</taxon>
        <taxon>Metazoa</taxon>
        <taxon>Ecdysozoa</taxon>
        <taxon>Arthropoda</taxon>
        <taxon>Hexapoda</taxon>
        <taxon>Insecta</taxon>
        <taxon>Pterygota</taxon>
        <taxon>Neoptera</taxon>
        <taxon>Endopterygota</taxon>
        <taxon>Diptera</taxon>
        <taxon>Brachycera</taxon>
        <taxon>Muscomorpha</taxon>
        <taxon>Muscoidea</taxon>
        <taxon>Muscidae</taxon>
        <taxon>Stomoxys</taxon>
    </lineage>
</organism>
<accession>A0A1I8Q7A4</accession>
<dbReference type="Pfam" id="PF02137">
    <property type="entry name" value="A_deamin"/>
    <property type="match status" value="1"/>
</dbReference>
<dbReference type="GO" id="GO:0010468">
    <property type="term" value="P:regulation of gene expression"/>
    <property type="evidence" value="ECO:0007669"/>
    <property type="project" value="UniProtKB-ARBA"/>
</dbReference>
<dbReference type="AlphaFoldDB" id="A0A1I8Q7A4"/>
<dbReference type="Proteomes" id="UP000095300">
    <property type="component" value="Unassembled WGS sequence"/>
</dbReference>
<dbReference type="CDD" id="cd00048">
    <property type="entry name" value="DSRM_SF"/>
    <property type="match status" value="1"/>
</dbReference>
<feature type="region of interest" description="Disordered" evidence="1">
    <location>
        <begin position="399"/>
        <end position="425"/>
    </location>
</feature>
<dbReference type="GO" id="GO:0003726">
    <property type="term" value="F:double-stranded RNA adenosine deaminase activity"/>
    <property type="evidence" value="ECO:0007669"/>
    <property type="project" value="TreeGrafter"/>
</dbReference>
<gene>
    <name evidence="3" type="primary">106089264</name>
</gene>
<dbReference type="SUPFAM" id="SSF54768">
    <property type="entry name" value="dsRNA-binding domain-like"/>
    <property type="match status" value="2"/>
</dbReference>
<feature type="region of interest" description="Disordered" evidence="1">
    <location>
        <begin position="155"/>
        <end position="191"/>
    </location>
</feature>
<dbReference type="GO" id="GO:0006396">
    <property type="term" value="P:RNA processing"/>
    <property type="evidence" value="ECO:0007669"/>
    <property type="project" value="InterPro"/>
</dbReference>
<feature type="compositionally biased region" description="Low complexity" evidence="1">
    <location>
        <begin position="402"/>
        <end position="423"/>
    </location>
</feature>
<dbReference type="PROSITE" id="PS50141">
    <property type="entry name" value="A_DEAMIN_EDITASE"/>
    <property type="match status" value="1"/>
</dbReference>
<dbReference type="SMART" id="SM00358">
    <property type="entry name" value="DSRM"/>
    <property type="match status" value="2"/>
</dbReference>
<dbReference type="GO" id="GO:0005737">
    <property type="term" value="C:cytoplasm"/>
    <property type="evidence" value="ECO:0007669"/>
    <property type="project" value="TreeGrafter"/>
</dbReference>
<feature type="domain" description="A to I editase" evidence="2">
    <location>
        <begin position="694"/>
        <end position="1012"/>
    </location>
</feature>
<evidence type="ECO:0000313" key="4">
    <source>
        <dbReference type="Proteomes" id="UP000095300"/>
    </source>
</evidence>
<evidence type="ECO:0000259" key="2">
    <source>
        <dbReference type="PROSITE" id="PS50141"/>
    </source>
</evidence>
<dbReference type="InterPro" id="IPR002466">
    <property type="entry name" value="A_deamin"/>
</dbReference>
<reference evidence="3" key="1">
    <citation type="submission" date="2020-05" db="UniProtKB">
        <authorList>
            <consortium name="EnsemblMetazoa"/>
        </authorList>
    </citation>
    <scope>IDENTIFICATION</scope>
    <source>
        <strain evidence="3">USDA</strain>
    </source>
</reference>
<name>A0A1I8Q7A4_STOCA</name>
<proteinExistence type="predicted"/>
<evidence type="ECO:0000256" key="1">
    <source>
        <dbReference type="SAM" id="MobiDB-lite"/>
    </source>
</evidence>
<dbReference type="InterPro" id="IPR014720">
    <property type="entry name" value="dsRBD_dom"/>
</dbReference>